<evidence type="ECO:0000256" key="1">
    <source>
        <dbReference type="SAM" id="MobiDB-lite"/>
    </source>
</evidence>
<feature type="region of interest" description="Disordered" evidence="1">
    <location>
        <begin position="247"/>
        <end position="268"/>
    </location>
</feature>
<dbReference type="Proteomes" id="UP000029120">
    <property type="component" value="Chromosome 5"/>
</dbReference>
<reference evidence="3" key="1">
    <citation type="journal article" date="2015" name="Nat. Plants">
        <title>Genome expansion of Arabis alpina linked with retrotransposition and reduced symmetric DNA methylation.</title>
        <authorList>
            <person name="Willing E.M."/>
            <person name="Rawat V."/>
            <person name="Mandakova T."/>
            <person name="Maumus F."/>
            <person name="James G.V."/>
            <person name="Nordstroem K.J."/>
            <person name="Becker C."/>
            <person name="Warthmann N."/>
            <person name="Chica C."/>
            <person name="Szarzynska B."/>
            <person name="Zytnicki M."/>
            <person name="Albani M.C."/>
            <person name="Kiefer C."/>
            <person name="Bergonzi S."/>
            <person name="Castaings L."/>
            <person name="Mateos J.L."/>
            <person name="Berns M.C."/>
            <person name="Bujdoso N."/>
            <person name="Piofczyk T."/>
            <person name="de Lorenzo L."/>
            <person name="Barrero-Sicilia C."/>
            <person name="Mateos I."/>
            <person name="Piednoel M."/>
            <person name="Hagmann J."/>
            <person name="Chen-Min-Tao R."/>
            <person name="Iglesias-Fernandez R."/>
            <person name="Schuster S.C."/>
            <person name="Alonso-Blanco C."/>
            <person name="Roudier F."/>
            <person name="Carbonero P."/>
            <person name="Paz-Ares J."/>
            <person name="Davis S.J."/>
            <person name="Pecinka A."/>
            <person name="Quesneville H."/>
            <person name="Colot V."/>
            <person name="Lysak M.A."/>
            <person name="Weigel D."/>
            <person name="Coupland G."/>
            <person name="Schneeberger K."/>
        </authorList>
    </citation>
    <scope>NUCLEOTIDE SEQUENCE [LARGE SCALE GENOMIC DNA]</scope>
    <source>
        <strain evidence="3">cv. Pajares</strain>
    </source>
</reference>
<dbReference type="OrthoDB" id="1680512at2759"/>
<accession>A0A087GVG0</accession>
<dbReference type="eggNOG" id="ENOG502QWN0">
    <property type="taxonomic scope" value="Eukaryota"/>
</dbReference>
<name>A0A087GVG0_ARAAL</name>
<feature type="region of interest" description="Disordered" evidence="1">
    <location>
        <begin position="210"/>
        <end position="231"/>
    </location>
</feature>
<protein>
    <recommendedName>
        <fullName evidence="4">Retrotransposon Copia-like N-terminal domain-containing protein</fullName>
    </recommendedName>
</protein>
<dbReference type="PANTHER" id="PTHR33325">
    <property type="entry name" value="ZINC FINGER, CCHC-TYPE-RELATED"/>
    <property type="match status" value="1"/>
</dbReference>
<dbReference type="EMBL" id="CM002873">
    <property type="protein sequence ID" value="KFK33862.1"/>
    <property type="molecule type" value="Genomic_DNA"/>
</dbReference>
<evidence type="ECO:0000313" key="2">
    <source>
        <dbReference type="EMBL" id="KFK33862.1"/>
    </source>
</evidence>
<organism evidence="2 3">
    <name type="scientific">Arabis alpina</name>
    <name type="common">Alpine rock-cress</name>
    <dbReference type="NCBI Taxonomy" id="50452"/>
    <lineage>
        <taxon>Eukaryota</taxon>
        <taxon>Viridiplantae</taxon>
        <taxon>Streptophyta</taxon>
        <taxon>Embryophyta</taxon>
        <taxon>Tracheophyta</taxon>
        <taxon>Spermatophyta</taxon>
        <taxon>Magnoliopsida</taxon>
        <taxon>eudicotyledons</taxon>
        <taxon>Gunneridae</taxon>
        <taxon>Pentapetalae</taxon>
        <taxon>rosids</taxon>
        <taxon>malvids</taxon>
        <taxon>Brassicales</taxon>
        <taxon>Brassicaceae</taxon>
        <taxon>Arabideae</taxon>
        <taxon>Arabis</taxon>
    </lineage>
</organism>
<evidence type="ECO:0000313" key="3">
    <source>
        <dbReference type="Proteomes" id="UP000029120"/>
    </source>
</evidence>
<dbReference type="Gramene" id="KFK33862">
    <property type="protein sequence ID" value="KFK33862"/>
    <property type="gene ID" value="AALP_AA5G069700"/>
</dbReference>
<sequence>MANIEKLKIPALQVTRENYIAWSTNVELHLDEMNILDTIREGNESPNHEKSRAIIFLRKHRDENLIHDYAKVKDPAELWQALKERFDNHRAITLPHALDEWANLRFLDFQSVEKYNSAMLRIVSQLEYCGKHVSEEEMLNKTYLTFHKEQYVLAEQYRNCRYRRFSELIVALTIAEKNNQLLIKNHNARPVRTKAIPEVNVMVVKNPEKTDVQNPERGGQTYRGRGGRFNRGRVKYYNPQGRKSFKWVRSEQNLKARKQKVMPPRSVT</sequence>
<gene>
    <name evidence="2" type="ordered locus">AALP_Aa5g069700</name>
</gene>
<proteinExistence type="predicted"/>
<dbReference type="PANTHER" id="PTHR33325:SF11">
    <property type="entry name" value="COLD SHOCK DOMAIN-CONTAINING PROTEIN 4-LIKE"/>
    <property type="match status" value="1"/>
</dbReference>
<evidence type="ECO:0008006" key="4">
    <source>
        <dbReference type="Google" id="ProtNLM"/>
    </source>
</evidence>
<keyword evidence="3" id="KW-1185">Reference proteome</keyword>
<dbReference type="OMA" id="REWALIR"/>
<dbReference type="AlphaFoldDB" id="A0A087GVG0"/>